<keyword evidence="1" id="KW-0560">Oxidoreductase</keyword>
<accession>A0A9D7XHF5</accession>
<dbReference type="AlphaFoldDB" id="A0A9D7XHF5"/>
<dbReference type="SUPFAM" id="SSF51971">
    <property type="entry name" value="Nucleotide-binding domain"/>
    <property type="match status" value="1"/>
</dbReference>
<dbReference type="PANTHER" id="PTHR13847:SF289">
    <property type="entry name" value="GLYCINE OXIDASE"/>
    <property type="match status" value="1"/>
</dbReference>
<sequence>MESFDSIVVGGGLAGALLAFSLEQKGHKVVLYSFQQEGESTRVSSGLVNPVTGMRFVKTWNIEVLLDELVSFYRNIESILGIEILFETDIVVRLETAAEENAWLSRSGEDDYKQWISSEDVSEEFKHVMIDSLSHGMVRNAWRVDIQGLMNAVNHYLEAKGIIRNEKFNYTELLAHNTGWLYQKSTYGEHIVFCEGFRINENPFFNWLPVYPLKGEHITVTINEFAIKDVILGHYTLIPWKNGSYWLGANYQVNDIQMGVTSAEKQLQEEFLQQTLTKPFRTMHHDYGIRPASRDRRPMVGEHPSWKQMYVMNGFGTKGTSLTPYCVSQLINSIIDHSSLSTDIDIKRFVKKGYYKNN</sequence>
<proteinExistence type="predicted"/>
<evidence type="ECO:0000313" key="3">
    <source>
        <dbReference type="EMBL" id="MBK9717762.1"/>
    </source>
</evidence>
<dbReference type="PANTHER" id="PTHR13847">
    <property type="entry name" value="SARCOSINE DEHYDROGENASE-RELATED"/>
    <property type="match status" value="1"/>
</dbReference>
<evidence type="ECO:0000256" key="1">
    <source>
        <dbReference type="ARBA" id="ARBA00023002"/>
    </source>
</evidence>
<comment type="caution">
    <text evidence="3">The sequence shown here is derived from an EMBL/GenBank/DDBJ whole genome shotgun (WGS) entry which is preliminary data.</text>
</comment>
<dbReference type="InterPro" id="IPR036188">
    <property type="entry name" value="FAD/NAD-bd_sf"/>
</dbReference>
<organism evidence="3 4">
    <name type="scientific">Candidatus Defluviibacterium haderslevense</name>
    <dbReference type="NCBI Taxonomy" id="2981993"/>
    <lineage>
        <taxon>Bacteria</taxon>
        <taxon>Pseudomonadati</taxon>
        <taxon>Bacteroidota</taxon>
        <taxon>Saprospiria</taxon>
        <taxon>Saprospirales</taxon>
        <taxon>Saprospiraceae</taxon>
        <taxon>Candidatus Defluviibacterium</taxon>
    </lineage>
</organism>
<dbReference type="GO" id="GO:0016491">
    <property type="term" value="F:oxidoreductase activity"/>
    <property type="evidence" value="ECO:0007669"/>
    <property type="project" value="UniProtKB-KW"/>
</dbReference>
<dbReference type="Pfam" id="PF01266">
    <property type="entry name" value="DAO"/>
    <property type="match status" value="1"/>
</dbReference>
<gene>
    <name evidence="3" type="ORF">IPO85_09655</name>
</gene>
<dbReference type="GO" id="GO:0005737">
    <property type="term" value="C:cytoplasm"/>
    <property type="evidence" value="ECO:0007669"/>
    <property type="project" value="TreeGrafter"/>
</dbReference>
<evidence type="ECO:0000259" key="2">
    <source>
        <dbReference type="Pfam" id="PF01266"/>
    </source>
</evidence>
<dbReference type="InterPro" id="IPR006076">
    <property type="entry name" value="FAD-dep_OxRdtase"/>
</dbReference>
<dbReference type="Gene3D" id="3.50.50.60">
    <property type="entry name" value="FAD/NAD(P)-binding domain"/>
    <property type="match status" value="1"/>
</dbReference>
<dbReference type="Proteomes" id="UP000808349">
    <property type="component" value="Unassembled WGS sequence"/>
</dbReference>
<reference evidence="3 4" key="1">
    <citation type="submission" date="2020-10" db="EMBL/GenBank/DDBJ databases">
        <title>Connecting structure to function with the recovery of over 1000 high-quality activated sludge metagenome-assembled genomes encoding full-length rRNA genes using long-read sequencing.</title>
        <authorList>
            <person name="Singleton C.M."/>
            <person name="Petriglieri F."/>
            <person name="Kristensen J.M."/>
            <person name="Kirkegaard R.H."/>
            <person name="Michaelsen T.Y."/>
            <person name="Andersen M.H."/>
            <person name="Karst S.M."/>
            <person name="Dueholm M.S."/>
            <person name="Nielsen P.H."/>
            <person name="Albertsen M."/>
        </authorList>
    </citation>
    <scope>NUCLEOTIDE SEQUENCE [LARGE SCALE GENOMIC DNA]</scope>
    <source>
        <strain evidence="3">Ribe_18-Q3-R11-54_BAT3C.373</strain>
    </source>
</reference>
<protein>
    <submittedName>
        <fullName evidence="3">FAD-binding oxidoreductase</fullName>
    </submittedName>
</protein>
<evidence type="ECO:0000313" key="4">
    <source>
        <dbReference type="Proteomes" id="UP000808349"/>
    </source>
</evidence>
<dbReference type="EMBL" id="JADKFW010000005">
    <property type="protein sequence ID" value="MBK9717762.1"/>
    <property type="molecule type" value="Genomic_DNA"/>
</dbReference>
<feature type="domain" description="FAD dependent oxidoreductase" evidence="2">
    <location>
        <begin position="6"/>
        <end position="326"/>
    </location>
</feature>
<name>A0A9D7XHF5_9BACT</name>
<dbReference type="Gene3D" id="3.30.9.10">
    <property type="entry name" value="D-Amino Acid Oxidase, subunit A, domain 2"/>
    <property type="match status" value="1"/>
</dbReference>